<protein>
    <recommendedName>
        <fullName evidence="3">phosphopyruvate hydratase</fullName>
        <ecNumber evidence="3">4.2.1.11</ecNumber>
    </recommendedName>
</protein>
<accession>A0AA88DAH0</accession>
<dbReference type="Pfam" id="PF00113">
    <property type="entry name" value="Enolase_C"/>
    <property type="match status" value="1"/>
</dbReference>
<sequence length="214" mass="24425">MDNLANLNIEVEVKLDDGFIAQPWFEVVKPMFWFIIPLKAKSLEKAILMNKQLYDRSLKDLILEKNDGGAPLTLRYSFIRMHAAASKIVNSRSKFDEESSLEETLSCYKVLVAEFPILEIEGPFEYDNWRLQKAIKKTVCGSFIVKVDYQIDWTITKCIEAVKHSDRAGWGLVMGHHISCETTDTSIADLCIALAMYLLLGKLAELDEAEEDRE</sequence>
<keyword evidence="8" id="KW-1185">Reference proteome</keyword>
<proteinExistence type="inferred from homology"/>
<evidence type="ECO:0000313" key="7">
    <source>
        <dbReference type="EMBL" id="GMN50680.1"/>
    </source>
</evidence>
<keyword evidence="4" id="KW-0324">Glycolysis</keyword>
<dbReference type="EC" id="4.2.1.11" evidence="3"/>
<dbReference type="GO" id="GO:0000287">
    <property type="term" value="F:magnesium ion binding"/>
    <property type="evidence" value="ECO:0007669"/>
    <property type="project" value="InterPro"/>
</dbReference>
<reference evidence="7" key="1">
    <citation type="submission" date="2023-07" db="EMBL/GenBank/DDBJ databases">
        <title>draft genome sequence of fig (Ficus carica).</title>
        <authorList>
            <person name="Takahashi T."/>
            <person name="Nishimura K."/>
        </authorList>
    </citation>
    <scope>NUCLEOTIDE SEQUENCE</scope>
</reference>
<dbReference type="AlphaFoldDB" id="A0AA88DAH0"/>
<dbReference type="InterPro" id="IPR000941">
    <property type="entry name" value="Enolase"/>
</dbReference>
<dbReference type="SUPFAM" id="SSF51604">
    <property type="entry name" value="Enolase C-terminal domain-like"/>
    <property type="match status" value="1"/>
</dbReference>
<dbReference type="InterPro" id="IPR036849">
    <property type="entry name" value="Enolase-like_C_sf"/>
</dbReference>
<evidence type="ECO:0000256" key="3">
    <source>
        <dbReference type="ARBA" id="ARBA00012058"/>
    </source>
</evidence>
<dbReference type="SMART" id="SM01192">
    <property type="entry name" value="Enolase_C"/>
    <property type="match status" value="1"/>
</dbReference>
<evidence type="ECO:0000256" key="2">
    <source>
        <dbReference type="ARBA" id="ARBA00009604"/>
    </source>
</evidence>
<name>A0AA88DAH0_FICCA</name>
<dbReference type="InterPro" id="IPR020810">
    <property type="entry name" value="Enolase_C"/>
</dbReference>
<comment type="similarity">
    <text evidence="2">Belongs to the enolase family.</text>
</comment>
<dbReference type="GO" id="GO:0000015">
    <property type="term" value="C:phosphopyruvate hydratase complex"/>
    <property type="evidence" value="ECO:0007669"/>
    <property type="project" value="InterPro"/>
</dbReference>
<comment type="pathway">
    <text evidence="1">Carbohydrate degradation; glycolysis; pyruvate from D-glyceraldehyde 3-phosphate: step 4/5.</text>
</comment>
<evidence type="ECO:0000313" key="8">
    <source>
        <dbReference type="Proteomes" id="UP001187192"/>
    </source>
</evidence>
<evidence type="ECO:0000256" key="5">
    <source>
        <dbReference type="ARBA" id="ARBA00023239"/>
    </source>
</evidence>
<feature type="domain" description="Enolase C-terminal TIM barrel" evidence="6">
    <location>
        <begin position="21"/>
        <end position="213"/>
    </location>
</feature>
<gene>
    <name evidence="7" type="ORF">TIFTF001_019861</name>
</gene>
<keyword evidence="5" id="KW-0456">Lyase</keyword>
<evidence type="ECO:0000256" key="1">
    <source>
        <dbReference type="ARBA" id="ARBA00005031"/>
    </source>
</evidence>
<organism evidence="7 8">
    <name type="scientific">Ficus carica</name>
    <name type="common">Common fig</name>
    <dbReference type="NCBI Taxonomy" id="3494"/>
    <lineage>
        <taxon>Eukaryota</taxon>
        <taxon>Viridiplantae</taxon>
        <taxon>Streptophyta</taxon>
        <taxon>Embryophyta</taxon>
        <taxon>Tracheophyta</taxon>
        <taxon>Spermatophyta</taxon>
        <taxon>Magnoliopsida</taxon>
        <taxon>eudicotyledons</taxon>
        <taxon>Gunneridae</taxon>
        <taxon>Pentapetalae</taxon>
        <taxon>rosids</taxon>
        <taxon>fabids</taxon>
        <taxon>Rosales</taxon>
        <taxon>Moraceae</taxon>
        <taxon>Ficeae</taxon>
        <taxon>Ficus</taxon>
    </lineage>
</organism>
<evidence type="ECO:0000259" key="6">
    <source>
        <dbReference type="SMART" id="SM01192"/>
    </source>
</evidence>
<dbReference type="PANTHER" id="PTHR11902:SF1">
    <property type="entry name" value="ENOLASE"/>
    <property type="match status" value="1"/>
</dbReference>
<comment type="caution">
    <text evidence="7">The sequence shown here is derived from an EMBL/GenBank/DDBJ whole genome shotgun (WGS) entry which is preliminary data.</text>
</comment>
<dbReference type="GO" id="GO:0006096">
    <property type="term" value="P:glycolytic process"/>
    <property type="evidence" value="ECO:0007669"/>
    <property type="project" value="UniProtKB-KW"/>
</dbReference>
<evidence type="ECO:0000256" key="4">
    <source>
        <dbReference type="ARBA" id="ARBA00023152"/>
    </source>
</evidence>
<dbReference type="Gene3D" id="3.20.20.120">
    <property type="entry name" value="Enolase-like C-terminal domain"/>
    <property type="match status" value="1"/>
</dbReference>
<dbReference type="EMBL" id="BTGU01000034">
    <property type="protein sequence ID" value="GMN50680.1"/>
    <property type="molecule type" value="Genomic_DNA"/>
</dbReference>
<dbReference type="GO" id="GO:0004634">
    <property type="term" value="F:phosphopyruvate hydratase activity"/>
    <property type="evidence" value="ECO:0007669"/>
    <property type="project" value="UniProtKB-EC"/>
</dbReference>
<dbReference type="Proteomes" id="UP001187192">
    <property type="component" value="Unassembled WGS sequence"/>
</dbReference>
<dbReference type="PANTHER" id="PTHR11902">
    <property type="entry name" value="ENOLASE"/>
    <property type="match status" value="1"/>
</dbReference>